<accession>A0A8W8M533</accession>
<dbReference type="EnsemblMetazoa" id="G31766.1">
    <property type="protein sequence ID" value="G31766.1:cds"/>
    <property type="gene ID" value="G31766"/>
</dbReference>
<evidence type="ECO:0000256" key="3">
    <source>
        <dbReference type="ARBA" id="ARBA00022679"/>
    </source>
</evidence>
<reference evidence="8" key="1">
    <citation type="submission" date="2022-08" db="UniProtKB">
        <authorList>
            <consortium name="EnsemblMetazoa"/>
        </authorList>
    </citation>
    <scope>IDENTIFICATION</scope>
    <source>
        <strain evidence="8">05x7-T-G4-1.051#20</strain>
    </source>
</reference>
<keyword evidence="9" id="KW-1185">Reference proteome</keyword>
<evidence type="ECO:0000256" key="5">
    <source>
        <dbReference type="PROSITE-ProRule" id="PRU00104"/>
    </source>
</evidence>
<keyword evidence="3" id="KW-0808">Transferase</keyword>
<dbReference type="GO" id="GO:0006511">
    <property type="term" value="P:ubiquitin-dependent protein catabolic process"/>
    <property type="evidence" value="ECO:0007669"/>
    <property type="project" value="TreeGrafter"/>
</dbReference>
<dbReference type="PANTHER" id="PTHR45700">
    <property type="entry name" value="UBIQUITIN-PROTEIN LIGASE E3C"/>
    <property type="match status" value="1"/>
</dbReference>
<feature type="domain" description="HECT" evidence="7">
    <location>
        <begin position="382"/>
        <end position="430"/>
    </location>
</feature>
<evidence type="ECO:0000313" key="8">
    <source>
        <dbReference type="EnsemblMetazoa" id="G31766.1:cds"/>
    </source>
</evidence>
<keyword evidence="4 5" id="KW-0833">Ubl conjugation pathway</keyword>
<feature type="active site" description="Glycyl thioester intermediate" evidence="5">
    <location>
        <position position="423"/>
    </location>
</feature>
<dbReference type="Pfam" id="PF00632">
    <property type="entry name" value="HECT"/>
    <property type="match status" value="1"/>
</dbReference>
<dbReference type="GO" id="GO:0061630">
    <property type="term" value="F:ubiquitin protein ligase activity"/>
    <property type="evidence" value="ECO:0007669"/>
    <property type="project" value="UniProtKB-EC"/>
</dbReference>
<dbReference type="GO" id="GO:0000209">
    <property type="term" value="P:protein polyubiquitination"/>
    <property type="evidence" value="ECO:0007669"/>
    <property type="project" value="InterPro"/>
</dbReference>
<dbReference type="AlphaFoldDB" id="A0A8W8M533"/>
<dbReference type="SUPFAM" id="SSF56204">
    <property type="entry name" value="Hect, E3 ligase catalytic domain"/>
    <property type="match status" value="1"/>
</dbReference>
<dbReference type="PANTHER" id="PTHR45700:SF2">
    <property type="entry name" value="UBIQUITIN-PROTEIN LIGASE E3C"/>
    <property type="match status" value="1"/>
</dbReference>
<name>A0A8W8M533_MAGGI</name>
<dbReference type="InterPro" id="IPR044611">
    <property type="entry name" value="E3A/B/C-like"/>
</dbReference>
<protein>
    <recommendedName>
        <fullName evidence="2">HECT-type E3 ubiquitin transferase</fullName>
        <ecNumber evidence="2">2.3.2.26</ecNumber>
    </recommendedName>
</protein>
<evidence type="ECO:0000256" key="6">
    <source>
        <dbReference type="SAM" id="MobiDB-lite"/>
    </source>
</evidence>
<evidence type="ECO:0000256" key="1">
    <source>
        <dbReference type="ARBA" id="ARBA00000885"/>
    </source>
</evidence>
<sequence length="460" mass="51177">MNIASRNNRKPTVITAGRCLVFGNTYNKEHLHACELRSNLISESEDELPDPHLTQDFSNKKSDFEEVIDQKTALEQVEDFVSDKSPESPEQLRTGHLTVPENTSSGDLFVDRSSVQTEFSSQILNQTVINDVTPAEDMEDDSQGTTSDACGGPMDFIIAKAIDYCISESIQDPVEILRYLQSVIVCGRQLEITDTTQCDEGDTNFIIVDRNNILETGFEETAIDQGGPRKEFLALILSAIKEKYFDKGLREFMAADYTVIGKLIGLSMLQNGPVPKFFDESTLNRLFSNNSSEEFESACVHNLKKGLDCLGLIKVGCVLPMFRHLFRPSSCTLTIKAVIQLLQPKFSEEGSNSKRYESAVYTLFLKYLRAVASGRRGTVGLRDVLQFATGATEEPVLGFVLHPSIEFVESTPGTSFIPTASTCTNTLKIPRPSAEIPLPQEKDLFSYYDYAFSNAYFGLM</sequence>
<proteinExistence type="predicted"/>
<dbReference type="Proteomes" id="UP000005408">
    <property type="component" value="Unassembled WGS sequence"/>
</dbReference>
<evidence type="ECO:0000256" key="4">
    <source>
        <dbReference type="ARBA" id="ARBA00022786"/>
    </source>
</evidence>
<organism evidence="8 9">
    <name type="scientific">Magallana gigas</name>
    <name type="common">Pacific oyster</name>
    <name type="synonym">Crassostrea gigas</name>
    <dbReference type="NCBI Taxonomy" id="29159"/>
    <lineage>
        <taxon>Eukaryota</taxon>
        <taxon>Metazoa</taxon>
        <taxon>Spiralia</taxon>
        <taxon>Lophotrochozoa</taxon>
        <taxon>Mollusca</taxon>
        <taxon>Bivalvia</taxon>
        <taxon>Autobranchia</taxon>
        <taxon>Pteriomorphia</taxon>
        <taxon>Ostreida</taxon>
        <taxon>Ostreoidea</taxon>
        <taxon>Ostreidae</taxon>
        <taxon>Magallana</taxon>
    </lineage>
</organism>
<evidence type="ECO:0000313" key="9">
    <source>
        <dbReference type="Proteomes" id="UP000005408"/>
    </source>
</evidence>
<dbReference type="EC" id="2.3.2.26" evidence="2"/>
<dbReference type="InterPro" id="IPR035983">
    <property type="entry name" value="Hect_E3_ubiquitin_ligase"/>
</dbReference>
<evidence type="ECO:0000256" key="2">
    <source>
        <dbReference type="ARBA" id="ARBA00012485"/>
    </source>
</evidence>
<feature type="region of interest" description="Disordered" evidence="6">
    <location>
        <begin position="80"/>
        <end position="100"/>
    </location>
</feature>
<comment type="catalytic activity">
    <reaction evidence="1">
        <text>S-ubiquitinyl-[E2 ubiquitin-conjugating enzyme]-L-cysteine + [acceptor protein]-L-lysine = [E2 ubiquitin-conjugating enzyme]-L-cysteine + N(6)-ubiquitinyl-[acceptor protein]-L-lysine.</text>
        <dbReference type="EC" id="2.3.2.26"/>
    </reaction>
</comment>
<evidence type="ECO:0000259" key="7">
    <source>
        <dbReference type="PROSITE" id="PS50237"/>
    </source>
</evidence>
<dbReference type="PROSITE" id="PS50237">
    <property type="entry name" value="HECT"/>
    <property type="match status" value="1"/>
</dbReference>
<dbReference type="Gene3D" id="3.30.2410.10">
    <property type="entry name" value="Hect, E3 ligase catalytic domain"/>
    <property type="match status" value="1"/>
</dbReference>
<dbReference type="InterPro" id="IPR000569">
    <property type="entry name" value="HECT_dom"/>
</dbReference>